<dbReference type="OrthoDB" id="9790046at2"/>
<dbReference type="AlphaFoldDB" id="A0A085GAP1"/>
<keyword evidence="2" id="KW-0238">DNA-binding</keyword>
<dbReference type="PANTHER" id="PTHR30136:SF35">
    <property type="entry name" value="HTH-TYPE TRANSCRIPTIONAL REGULATOR RV1719"/>
    <property type="match status" value="1"/>
</dbReference>
<accession>A0A085GAP1</accession>
<dbReference type="GO" id="GO:0003700">
    <property type="term" value="F:DNA-binding transcription factor activity"/>
    <property type="evidence" value="ECO:0007669"/>
    <property type="project" value="TreeGrafter"/>
</dbReference>
<dbReference type="GeneID" id="78380446"/>
<feature type="domain" description="IclR-ED" evidence="4">
    <location>
        <begin position="71"/>
        <end position="250"/>
    </location>
</feature>
<dbReference type="InterPro" id="IPR036390">
    <property type="entry name" value="WH_DNA-bd_sf"/>
</dbReference>
<dbReference type="STRING" id="910964.GEAM_2108"/>
<evidence type="ECO:0000256" key="2">
    <source>
        <dbReference type="ARBA" id="ARBA00023125"/>
    </source>
</evidence>
<comment type="caution">
    <text evidence="5">The sequence shown here is derived from an EMBL/GenBank/DDBJ whole genome shotgun (WGS) entry which is preliminary data.</text>
</comment>
<organism evidence="5 6">
    <name type="scientific">Ewingella americana (strain ATCC 33852 / DSM 4580 / CCUG 14506 / JCM 5911 / LMG 7869 / NCTC 12157 / CDC 1468-78)</name>
    <dbReference type="NCBI Taxonomy" id="910964"/>
    <lineage>
        <taxon>Bacteria</taxon>
        <taxon>Pseudomonadati</taxon>
        <taxon>Pseudomonadota</taxon>
        <taxon>Gammaproteobacteria</taxon>
        <taxon>Enterobacterales</taxon>
        <taxon>Yersiniaceae</taxon>
        <taxon>Ewingella</taxon>
    </lineage>
</organism>
<gene>
    <name evidence="5" type="ORF">GEAM_2108</name>
</gene>
<dbReference type="Gene3D" id="3.30.450.40">
    <property type="match status" value="1"/>
</dbReference>
<dbReference type="GO" id="GO:0045892">
    <property type="term" value="P:negative regulation of DNA-templated transcription"/>
    <property type="evidence" value="ECO:0007669"/>
    <property type="project" value="TreeGrafter"/>
</dbReference>
<evidence type="ECO:0000313" key="6">
    <source>
        <dbReference type="Proteomes" id="UP000028640"/>
    </source>
</evidence>
<dbReference type="InterPro" id="IPR029016">
    <property type="entry name" value="GAF-like_dom_sf"/>
</dbReference>
<dbReference type="PROSITE" id="PS51078">
    <property type="entry name" value="ICLR_ED"/>
    <property type="match status" value="1"/>
</dbReference>
<dbReference type="Gene3D" id="1.10.10.10">
    <property type="entry name" value="Winged helix-like DNA-binding domain superfamily/Winged helix DNA-binding domain"/>
    <property type="match status" value="1"/>
</dbReference>
<reference evidence="5 6" key="1">
    <citation type="submission" date="2014-05" db="EMBL/GenBank/DDBJ databases">
        <title>ATOL: Assembling a taxonomically balanced genome-scale reconstruction of the evolutionary history of the Enterobacteriaceae.</title>
        <authorList>
            <person name="Plunkett G.III."/>
            <person name="Neeno-Eckwall E.C."/>
            <person name="Glasner J.D."/>
            <person name="Perna N.T."/>
        </authorList>
    </citation>
    <scope>NUCLEOTIDE SEQUENCE [LARGE SCALE GENOMIC DNA]</scope>
    <source>
        <strain evidence="5 6">ATCC 33852</strain>
    </source>
</reference>
<evidence type="ECO:0000256" key="1">
    <source>
        <dbReference type="ARBA" id="ARBA00023015"/>
    </source>
</evidence>
<name>A0A085GAP1_EWIA3</name>
<dbReference type="InterPro" id="IPR036388">
    <property type="entry name" value="WH-like_DNA-bd_sf"/>
</dbReference>
<dbReference type="SUPFAM" id="SSF55781">
    <property type="entry name" value="GAF domain-like"/>
    <property type="match status" value="1"/>
</dbReference>
<dbReference type="EMBL" id="JMPJ01000053">
    <property type="protein sequence ID" value="KFC80786.1"/>
    <property type="molecule type" value="Genomic_DNA"/>
</dbReference>
<dbReference type="RefSeq" id="WP_034791218.1">
    <property type="nucleotide sequence ID" value="NZ_JMPJ01000053.1"/>
</dbReference>
<proteinExistence type="predicted"/>
<evidence type="ECO:0000313" key="5">
    <source>
        <dbReference type="EMBL" id="KFC80786.1"/>
    </source>
</evidence>
<dbReference type="PANTHER" id="PTHR30136">
    <property type="entry name" value="HELIX-TURN-HELIX TRANSCRIPTIONAL REGULATOR, ICLR FAMILY"/>
    <property type="match status" value="1"/>
</dbReference>
<dbReference type="Pfam" id="PF09339">
    <property type="entry name" value="HTH_IclR"/>
    <property type="match status" value="1"/>
</dbReference>
<protein>
    <submittedName>
        <fullName evidence="5">IclR family regulatory protein</fullName>
    </submittedName>
</protein>
<keyword evidence="3" id="KW-0804">Transcription</keyword>
<dbReference type="InterPro" id="IPR005471">
    <property type="entry name" value="Tscrpt_reg_IclR_N"/>
</dbReference>
<keyword evidence="1" id="KW-0805">Transcription regulation</keyword>
<dbReference type="InterPro" id="IPR050707">
    <property type="entry name" value="HTH_MetabolicPath_Reg"/>
</dbReference>
<keyword evidence="6" id="KW-1185">Reference proteome</keyword>
<dbReference type="InterPro" id="IPR014757">
    <property type="entry name" value="Tscrpt_reg_IclR_C"/>
</dbReference>
<dbReference type="eggNOG" id="COG1414">
    <property type="taxonomic scope" value="Bacteria"/>
</dbReference>
<evidence type="ECO:0000256" key="3">
    <source>
        <dbReference type="ARBA" id="ARBA00023163"/>
    </source>
</evidence>
<sequence>MPDEKVSRARGVDRVIDIFRQLHIAGRPMAMRDLIEATGAPRSSVYDLVSLLGDAGLLELDADGAVFFGREMHYYGADYMAHNDLIRRAHQSMVEIVARHGETVQLCMLEGNKYTVVLSESNAHPFKITSDIGVRVPITWTATGRLLLSNWSDSDILKLIPEEDYQLANGQILDKQTFLNEIHYAGHLGYCMTEGLSESFTCCMAAPIRSRSGQAVAAICFMVSRDTPEERRQMLLKELIDAGRKLSDLT</sequence>
<evidence type="ECO:0000259" key="4">
    <source>
        <dbReference type="PROSITE" id="PS51078"/>
    </source>
</evidence>
<dbReference type="Proteomes" id="UP000028640">
    <property type="component" value="Unassembled WGS sequence"/>
</dbReference>
<dbReference type="SUPFAM" id="SSF46785">
    <property type="entry name" value="Winged helix' DNA-binding domain"/>
    <property type="match status" value="1"/>
</dbReference>
<dbReference type="Pfam" id="PF01614">
    <property type="entry name" value="IclR_C"/>
    <property type="match status" value="1"/>
</dbReference>
<dbReference type="GO" id="GO:0003677">
    <property type="term" value="F:DNA binding"/>
    <property type="evidence" value="ECO:0007669"/>
    <property type="project" value="UniProtKB-KW"/>
</dbReference>